<comment type="caution">
    <text evidence="1">The sequence shown here is derived from an EMBL/GenBank/DDBJ whole genome shotgun (WGS) entry which is preliminary data.</text>
</comment>
<accession>X1E7I1</accession>
<dbReference type="AlphaFoldDB" id="X1E7I1"/>
<gene>
    <name evidence="1" type="ORF">S01H4_58208</name>
</gene>
<name>X1E7I1_9ZZZZ</name>
<organism evidence="1">
    <name type="scientific">marine sediment metagenome</name>
    <dbReference type="NCBI Taxonomy" id="412755"/>
    <lineage>
        <taxon>unclassified sequences</taxon>
        <taxon>metagenomes</taxon>
        <taxon>ecological metagenomes</taxon>
    </lineage>
</organism>
<reference evidence="1" key="1">
    <citation type="journal article" date="2014" name="Front. Microbiol.">
        <title>High frequency of phylogenetically diverse reductive dehalogenase-homologous genes in deep subseafloor sedimentary metagenomes.</title>
        <authorList>
            <person name="Kawai M."/>
            <person name="Futagami T."/>
            <person name="Toyoda A."/>
            <person name="Takaki Y."/>
            <person name="Nishi S."/>
            <person name="Hori S."/>
            <person name="Arai W."/>
            <person name="Tsubouchi T."/>
            <person name="Morono Y."/>
            <person name="Uchiyama I."/>
            <person name="Ito T."/>
            <person name="Fujiyama A."/>
            <person name="Inagaki F."/>
            <person name="Takami H."/>
        </authorList>
    </citation>
    <scope>NUCLEOTIDE SEQUENCE</scope>
    <source>
        <strain evidence="1">Expedition CK06-06</strain>
    </source>
</reference>
<protein>
    <submittedName>
        <fullName evidence="1">Uncharacterized protein</fullName>
    </submittedName>
</protein>
<evidence type="ECO:0000313" key="1">
    <source>
        <dbReference type="EMBL" id="GAH13129.1"/>
    </source>
</evidence>
<proteinExistence type="predicted"/>
<dbReference type="EMBL" id="BART01033975">
    <property type="protein sequence ID" value="GAH13129.1"/>
    <property type="molecule type" value="Genomic_DNA"/>
</dbReference>
<feature type="non-terminal residue" evidence="1">
    <location>
        <position position="53"/>
    </location>
</feature>
<sequence>MVDSWSDQIARFASNGTLIGKVGLFNPRGLNSNPLGAYCMSQTNDDTYFIDMD</sequence>